<reference evidence="3 4" key="1">
    <citation type="submission" date="2024-06" db="EMBL/GenBank/DDBJ databases">
        <title>The Natural Products Discovery Center: Release of the First 8490 Sequenced Strains for Exploring Actinobacteria Biosynthetic Diversity.</title>
        <authorList>
            <person name="Kalkreuter E."/>
            <person name="Kautsar S.A."/>
            <person name="Yang D."/>
            <person name="Bader C.D."/>
            <person name="Teijaro C.N."/>
            <person name="Fluegel L."/>
            <person name="Davis C.M."/>
            <person name="Simpson J.R."/>
            <person name="Lauterbach L."/>
            <person name="Steele A.D."/>
            <person name="Gui C."/>
            <person name="Meng S."/>
            <person name="Li G."/>
            <person name="Viehrig K."/>
            <person name="Ye F."/>
            <person name="Su P."/>
            <person name="Kiefer A.F."/>
            <person name="Nichols A."/>
            <person name="Cepeda A.J."/>
            <person name="Yan W."/>
            <person name="Fan B."/>
            <person name="Jiang Y."/>
            <person name="Adhikari A."/>
            <person name="Zheng C.-J."/>
            <person name="Schuster L."/>
            <person name="Cowan T.M."/>
            <person name="Smanski M.J."/>
            <person name="Chevrette M.G."/>
            <person name="De Carvalho L.P.S."/>
            <person name="Shen B."/>
        </authorList>
    </citation>
    <scope>NUCLEOTIDE SEQUENCE [LARGE SCALE GENOMIC DNA]</scope>
    <source>
        <strain evidence="3 4">NPDC000634</strain>
    </source>
</reference>
<accession>A0ABV1WF79</accession>
<keyword evidence="1" id="KW-1133">Transmembrane helix</keyword>
<keyword evidence="4" id="KW-1185">Reference proteome</keyword>
<protein>
    <submittedName>
        <fullName evidence="3">DUF4142 domain-containing protein</fullName>
    </submittedName>
</protein>
<gene>
    <name evidence="3" type="ORF">ABT317_37280</name>
</gene>
<organism evidence="3 4">
    <name type="scientific">Streptomyces carpinensis</name>
    <dbReference type="NCBI Taxonomy" id="66369"/>
    <lineage>
        <taxon>Bacteria</taxon>
        <taxon>Bacillati</taxon>
        <taxon>Actinomycetota</taxon>
        <taxon>Actinomycetes</taxon>
        <taxon>Kitasatosporales</taxon>
        <taxon>Streptomycetaceae</taxon>
        <taxon>Streptomyces</taxon>
    </lineage>
</organism>
<evidence type="ECO:0000256" key="1">
    <source>
        <dbReference type="SAM" id="Phobius"/>
    </source>
</evidence>
<dbReference type="Pfam" id="PF13628">
    <property type="entry name" value="DUF4142"/>
    <property type="match status" value="1"/>
</dbReference>
<name>A0ABV1WF79_9ACTN</name>
<sequence>MRPRPPVKGRGIFSGTGLILSVLAGTVVALLVPLWSYTHRSATPPDLLSARTVATQYGPLSELDRDFVTNVRLTGLWELTAGQQAEEKGTTDAVRSAGRHLVQGHTSLDRRVRDVAA</sequence>
<feature type="non-terminal residue" evidence="3">
    <location>
        <position position="117"/>
    </location>
</feature>
<dbReference type="Proteomes" id="UP001458415">
    <property type="component" value="Unassembled WGS sequence"/>
</dbReference>
<proteinExistence type="predicted"/>
<dbReference type="InterPro" id="IPR025419">
    <property type="entry name" value="DUF4142"/>
</dbReference>
<feature type="domain" description="DUF4142" evidence="2">
    <location>
        <begin position="64"/>
        <end position="116"/>
    </location>
</feature>
<evidence type="ECO:0000313" key="3">
    <source>
        <dbReference type="EMBL" id="MER6982473.1"/>
    </source>
</evidence>
<keyword evidence="1" id="KW-0472">Membrane</keyword>
<feature type="transmembrane region" description="Helical" evidence="1">
    <location>
        <begin position="12"/>
        <end position="35"/>
    </location>
</feature>
<keyword evidence="1" id="KW-0812">Transmembrane</keyword>
<evidence type="ECO:0000313" key="4">
    <source>
        <dbReference type="Proteomes" id="UP001458415"/>
    </source>
</evidence>
<dbReference type="EMBL" id="JBEPCU010001047">
    <property type="protein sequence ID" value="MER6982473.1"/>
    <property type="molecule type" value="Genomic_DNA"/>
</dbReference>
<comment type="caution">
    <text evidence="3">The sequence shown here is derived from an EMBL/GenBank/DDBJ whole genome shotgun (WGS) entry which is preliminary data.</text>
</comment>
<evidence type="ECO:0000259" key="2">
    <source>
        <dbReference type="Pfam" id="PF13628"/>
    </source>
</evidence>